<evidence type="ECO:0008006" key="7">
    <source>
        <dbReference type="Google" id="ProtNLM"/>
    </source>
</evidence>
<evidence type="ECO:0000256" key="3">
    <source>
        <dbReference type="SAM" id="MobiDB-lite"/>
    </source>
</evidence>
<organism evidence="5 6">
    <name type="scientific">Rhodocollybia butyracea</name>
    <dbReference type="NCBI Taxonomy" id="206335"/>
    <lineage>
        <taxon>Eukaryota</taxon>
        <taxon>Fungi</taxon>
        <taxon>Dikarya</taxon>
        <taxon>Basidiomycota</taxon>
        <taxon>Agaricomycotina</taxon>
        <taxon>Agaricomycetes</taxon>
        <taxon>Agaricomycetidae</taxon>
        <taxon>Agaricales</taxon>
        <taxon>Marasmiineae</taxon>
        <taxon>Omphalotaceae</taxon>
        <taxon>Rhodocollybia</taxon>
    </lineage>
</organism>
<keyword evidence="2 4" id="KW-0472">Membrane</keyword>
<feature type="transmembrane region" description="Helical" evidence="4">
    <location>
        <begin position="100"/>
        <end position="129"/>
    </location>
</feature>
<feature type="compositionally biased region" description="Polar residues" evidence="3">
    <location>
        <begin position="15"/>
        <end position="38"/>
    </location>
</feature>
<keyword evidence="6" id="KW-1185">Reference proteome</keyword>
<comment type="caution">
    <text evidence="5">The sequence shown here is derived from an EMBL/GenBank/DDBJ whole genome shotgun (WGS) entry which is preliminary data.</text>
</comment>
<dbReference type="GO" id="GO:0016020">
    <property type="term" value="C:membrane"/>
    <property type="evidence" value="ECO:0007669"/>
    <property type="project" value="UniProtKB-SubCell"/>
</dbReference>
<dbReference type="OrthoDB" id="20273at2759"/>
<accession>A0A9P5UGS9</accession>
<gene>
    <name evidence="5" type="ORF">BDP27DRAFT_1310123</name>
</gene>
<dbReference type="GO" id="GO:0098542">
    <property type="term" value="P:defense response to other organism"/>
    <property type="evidence" value="ECO:0007669"/>
    <property type="project" value="InterPro"/>
</dbReference>
<dbReference type="Proteomes" id="UP000772434">
    <property type="component" value="Unassembled WGS sequence"/>
</dbReference>
<feature type="compositionally biased region" description="Basic and acidic residues" evidence="3">
    <location>
        <begin position="50"/>
        <end position="60"/>
    </location>
</feature>
<name>A0A9P5UGS9_9AGAR</name>
<evidence type="ECO:0000256" key="2">
    <source>
        <dbReference type="ARBA" id="ARBA00023136"/>
    </source>
</evidence>
<proteinExistence type="predicted"/>
<dbReference type="SUPFAM" id="SSF117070">
    <property type="entry name" value="LEA14-like"/>
    <property type="match status" value="1"/>
</dbReference>
<protein>
    <recommendedName>
        <fullName evidence="7">Late embryogenesis abundant protein LEA-2 subgroup domain-containing protein</fullName>
    </recommendedName>
</protein>
<feature type="region of interest" description="Disordered" evidence="3">
    <location>
        <begin position="1"/>
        <end position="66"/>
    </location>
</feature>
<dbReference type="PANTHER" id="PTHR31234">
    <property type="entry name" value="LATE EMBRYOGENESIS ABUNDANT (LEA) HYDROXYPROLINE-RICH GLYCOPROTEIN FAMILY"/>
    <property type="match status" value="1"/>
</dbReference>
<dbReference type="EMBL" id="JADNRY010000001">
    <property type="protein sequence ID" value="KAF9078752.1"/>
    <property type="molecule type" value="Genomic_DNA"/>
</dbReference>
<evidence type="ECO:0000313" key="5">
    <source>
        <dbReference type="EMBL" id="KAF9078752.1"/>
    </source>
</evidence>
<evidence type="ECO:0000256" key="1">
    <source>
        <dbReference type="ARBA" id="ARBA00004370"/>
    </source>
</evidence>
<dbReference type="PANTHER" id="PTHR31234:SF2">
    <property type="entry name" value="OS05G0199100 PROTEIN"/>
    <property type="match status" value="1"/>
</dbReference>
<evidence type="ECO:0000313" key="6">
    <source>
        <dbReference type="Proteomes" id="UP000772434"/>
    </source>
</evidence>
<reference evidence="5" key="1">
    <citation type="submission" date="2020-11" db="EMBL/GenBank/DDBJ databases">
        <authorList>
            <consortium name="DOE Joint Genome Institute"/>
            <person name="Ahrendt S."/>
            <person name="Riley R."/>
            <person name="Andreopoulos W."/>
            <person name="Labutti K."/>
            <person name="Pangilinan J."/>
            <person name="Ruiz-Duenas F.J."/>
            <person name="Barrasa J.M."/>
            <person name="Sanchez-Garcia M."/>
            <person name="Camarero S."/>
            <person name="Miyauchi S."/>
            <person name="Serrano A."/>
            <person name="Linde D."/>
            <person name="Babiker R."/>
            <person name="Drula E."/>
            <person name="Ayuso-Fernandez I."/>
            <person name="Pacheco R."/>
            <person name="Padilla G."/>
            <person name="Ferreira P."/>
            <person name="Barriuso J."/>
            <person name="Kellner H."/>
            <person name="Castanera R."/>
            <person name="Alfaro M."/>
            <person name="Ramirez L."/>
            <person name="Pisabarro A.G."/>
            <person name="Kuo A."/>
            <person name="Tritt A."/>
            <person name="Lipzen A."/>
            <person name="He G."/>
            <person name="Yan M."/>
            <person name="Ng V."/>
            <person name="Cullen D."/>
            <person name="Martin F."/>
            <person name="Rosso M.-N."/>
            <person name="Henrissat B."/>
            <person name="Hibbett D."/>
            <person name="Martinez A.T."/>
            <person name="Grigoriev I.V."/>
        </authorList>
    </citation>
    <scope>NUCLEOTIDE SEQUENCE</scope>
    <source>
        <strain evidence="5">AH 40177</strain>
    </source>
</reference>
<evidence type="ECO:0000256" key="4">
    <source>
        <dbReference type="SAM" id="Phobius"/>
    </source>
</evidence>
<sequence length="299" mass="32818">MANYRYPPTQVGGPNYQSSSVYPFSTPYQQGSQFNTGERYQDYPLQSEEDSPRRNMKEDLFTTPPKSTFFDDSDEWRGVGVKAYRKGIQRQRLWTRGGGLFCFGRFFFCSILLIIYIIVAIILGLALWLRPPAVTFTNPGLNPNQQVNVGSTLDVPLELNITVWNPDFFSVDFKSLTAEVLYPDVTPTIAVGNGNLTNLIIKADQKTNFTFPIDISLDLTGSNSGDLNIVLDLAKKCGIIPQGPQSPIPLGVKIGIVLSVLGIKVTLPSISFTVSIGCPISSSEIQQKLQGILGGLGNL</sequence>
<keyword evidence="4" id="KW-1133">Transmembrane helix</keyword>
<comment type="subcellular location">
    <subcellularLocation>
        <location evidence="1">Membrane</location>
    </subcellularLocation>
</comment>
<keyword evidence="4" id="KW-0812">Transmembrane</keyword>
<dbReference type="InterPro" id="IPR044839">
    <property type="entry name" value="NDR1-like"/>
</dbReference>
<dbReference type="AlphaFoldDB" id="A0A9P5UGS9"/>